<name>A0ABV8AHR3_9FLAO</name>
<keyword evidence="4 5" id="KW-0472">Membrane</keyword>
<gene>
    <name evidence="6" type="ORF">ACFOSX_04100</name>
</gene>
<evidence type="ECO:0000256" key="3">
    <source>
        <dbReference type="ARBA" id="ARBA00022989"/>
    </source>
</evidence>
<dbReference type="PANTHER" id="PTHR37306">
    <property type="entry name" value="COLICIN V PRODUCTION PROTEIN"/>
    <property type="match status" value="1"/>
</dbReference>
<feature type="transmembrane region" description="Helical" evidence="5">
    <location>
        <begin position="20"/>
        <end position="42"/>
    </location>
</feature>
<dbReference type="RefSeq" id="WP_386097286.1">
    <property type="nucleotide sequence ID" value="NZ_JBHSAT010000004.1"/>
</dbReference>
<feature type="transmembrane region" description="Helical" evidence="5">
    <location>
        <begin position="101"/>
        <end position="122"/>
    </location>
</feature>
<evidence type="ECO:0000313" key="7">
    <source>
        <dbReference type="Proteomes" id="UP001595812"/>
    </source>
</evidence>
<accession>A0ABV8AHR3</accession>
<dbReference type="PANTHER" id="PTHR37306:SF1">
    <property type="entry name" value="COLICIN V PRODUCTION PROTEIN"/>
    <property type="match status" value="1"/>
</dbReference>
<evidence type="ECO:0000256" key="2">
    <source>
        <dbReference type="ARBA" id="ARBA00022692"/>
    </source>
</evidence>
<dbReference type="Proteomes" id="UP001595812">
    <property type="component" value="Unassembled WGS sequence"/>
</dbReference>
<dbReference type="EMBL" id="JBHSAT010000004">
    <property type="protein sequence ID" value="MFC3876406.1"/>
    <property type="molecule type" value="Genomic_DNA"/>
</dbReference>
<evidence type="ECO:0000256" key="5">
    <source>
        <dbReference type="SAM" id="Phobius"/>
    </source>
</evidence>
<keyword evidence="7" id="KW-1185">Reference proteome</keyword>
<reference evidence="7" key="1">
    <citation type="journal article" date="2019" name="Int. J. Syst. Evol. Microbiol.">
        <title>The Global Catalogue of Microorganisms (GCM) 10K type strain sequencing project: providing services to taxonomists for standard genome sequencing and annotation.</title>
        <authorList>
            <consortium name="The Broad Institute Genomics Platform"/>
            <consortium name="The Broad Institute Genome Sequencing Center for Infectious Disease"/>
            <person name="Wu L."/>
            <person name="Ma J."/>
        </authorList>
    </citation>
    <scope>NUCLEOTIDE SEQUENCE [LARGE SCALE GENOMIC DNA]</scope>
    <source>
        <strain evidence="7">CECT 8979</strain>
    </source>
</reference>
<comment type="caution">
    <text evidence="6">The sequence shown here is derived from an EMBL/GenBank/DDBJ whole genome shotgun (WGS) entry which is preliminary data.</text>
</comment>
<evidence type="ECO:0000313" key="6">
    <source>
        <dbReference type="EMBL" id="MFC3876406.1"/>
    </source>
</evidence>
<evidence type="ECO:0000256" key="1">
    <source>
        <dbReference type="ARBA" id="ARBA00004141"/>
    </source>
</evidence>
<dbReference type="InterPro" id="IPR003825">
    <property type="entry name" value="Colicin-V_CvpA"/>
</dbReference>
<sequence>MSVIDIVLGGLILFGLIRGLFKGLFVEIASLLALVLGVYGAIHFSYFASEFLMDRTEWAEKTVNIVAFAITFVVIVIAISFAGKALTKLADFAMLGMLNKLLGGVFGGLKIALILSIVLNVFDKMNKSLPFVDKETIEDSALYEPVKSLSPMIFPNLIKVDEKEEVSKEEASTAV</sequence>
<keyword evidence="2 5" id="KW-0812">Transmembrane</keyword>
<feature type="transmembrane region" description="Helical" evidence="5">
    <location>
        <begin position="63"/>
        <end position="81"/>
    </location>
</feature>
<organism evidence="6 7">
    <name type="scientific">Winogradskyella maritima</name>
    <dbReference type="NCBI Taxonomy" id="1517766"/>
    <lineage>
        <taxon>Bacteria</taxon>
        <taxon>Pseudomonadati</taxon>
        <taxon>Bacteroidota</taxon>
        <taxon>Flavobacteriia</taxon>
        <taxon>Flavobacteriales</taxon>
        <taxon>Flavobacteriaceae</taxon>
        <taxon>Winogradskyella</taxon>
    </lineage>
</organism>
<dbReference type="Pfam" id="PF02674">
    <property type="entry name" value="Colicin_V"/>
    <property type="match status" value="1"/>
</dbReference>
<evidence type="ECO:0000256" key="4">
    <source>
        <dbReference type="ARBA" id="ARBA00023136"/>
    </source>
</evidence>
<comment type="subcellular location">
    <subcellularLocation>
        <location evidence="1">Membrane</location>
        <topology evidence="1">Multi-pass membrane protein</topology>
    </subcellularLocation>
</comment>
<proteinExistence type="predicted"/>
<protein>
    <submittedName>
        <fullName evidence="6">CvpA family protein</fullName>
    </submittedName>
</protein>
<keyword evidence="3 5" id="KW-1133">Transmembrane helix</keyword>